<name>A0ACC3NYJ6_9PEZI</name>
<gene>
    <name evidence="1" type="ORF">LTR37_000336</name>
</gene>
<protein>
    <submittedName>
        <fullName evidence="1">Uncharacterized protein</fullName>
    </submittedName>
</protein>
<keyword evidence="2" id="KW-1185">Reference proteome</keyword>
<dbReference type="Proteomes" id="UP001281147">
    <property type="component" value="Unassembled WGS sequence"/>
</dbReference>
<evidence type="ECO:0000313" key="2">
    <source>
        <dbReference type="Proteomes" id="UP001281147"/>
    </source>
</evidence>
<comment type="caution">
    <text evidence="1">The sequence shown here is derived from an EMBL/GenBank/DDBJ whole genome shotgun (WGS) entry which is preliminary data.</text>
</comment>
<dbReference type="EMBL" id="JAUTXU010000002">
    <property type="protein sequence ID" value="KAK3725366.1"/>
    <property type="molecule type" value="Genomic_DNA"/>
</dbReference>
<sequence length="1338" mass="149537">MVTPPPGRRIFPLRAPKTPKVGEVTTRRDGINNFFRTFNEDYGIALPYNERESPSKRRKSPGHDAMKRMSFLYYQDPEGLAKALQQFRSQSPTLNGNDEKLNYLLDQLTLTVTNSKQQGTPRSKGQWPPPAHSLPHNAQHELDAPPSPTLSVKHAPKATPDVVRYPELPPAMAGSSRNVSHTSHTSFTTAHTSFDTSANTSFWSEAPQKGSQAPTSPATSVDSFDGAKDAPDCTQTSAYDGPMSSMDEAQIAAIVSAAPANTSPLTKYALSSFDRTTSDGQDNVVRDLTSSFRGVKTAHMLPPPLPPQISRQDTLMANPLLKNPEHVLQHHPAPLTNTPVVPKPIPTDHDDSKLTDVPEHVRVKKIPEDGLTSIILPESFHKLPMYLRVESHRVIQACKLDPSELDGQWNPKTLENLHAIAKAHVPGFRCGPKISYKNHSLCLKMRYSKSKDGPLLETEVLRPRLEMPNNFQRKFDSTRIMFLDVDPLSKLPQDRGLNGQKENVSKRFPQLLAKPQKLFGRTWVQLHAQPKKPRKKGKDADSKAGGMQFIFVDLSGDGDTLQDLTLREVIDFSLQLSENLEQSWCKAYARLDLSASRTHNVLDVLPHEVGFVPDTYAKKTEPEGTFEPEDTQFNDPKLEFSQVFVPKTVMNDGCSKGRAWVFRAIAQAQGLDHIPAAAQVRIAGSKGMISMDRVDAGDDEARPAGQLFQITKSQSKVKLKPENRDPDKYDPLIFALGIVKVSSPLHPSYLYLDFLPILVDRGVSPKAIEDLVRKQADVAFKELEDALGDRDMLRDWIFRQFVSGAEDRRHENGVSTLAGFPKSRAERAVHMLESGFEHTKFQPLATEVYYLLKNDFDRRLKSIRVQLPQSTMALVVTDNEGILKPGEVHLKFSNPFQDSNGWPLTELCGPVLVARNPSARPSDIQKVMAVVKPELGHIRDVLVVSERGIQPLLDKLSGGDYDGDTVWACWADTLVNNFTNAPPPRSLPDPRSLGIKVDDKKLKDVIGDINSEEDIHRFVQMGTANRMKPNQLGLVTKTLGRLVHKENSLSSQSAKALADLKDLLMDSDKNGRTFPDDEWQKFRKQHNLIGLPKPAYFNYTGTEEDVENAQYAPPKQDNIIDRIYFWVLTKIFDKTLNRASQILPLKTEGTACDTDLSRLYEQMLSSAPGGSAVATELADLRQKLLEVSKVWQRRMGVRAGKTKISEKQLDWDSAVVTCRNAYLDVQPNDETHPVVFEWVRQSGHALTTWDLLKASALAKFHFKGLMWFSIAGSELCLLKTQAFAQTRTLLSQAYLGMGVRKRKRLVQVPRAAEDVEWFDANAMEDVDEELGDDVAPQN</sequence>
<accession>A0ACC3NYJ6</accession>
<proteinExistence type="predicted"/>
<reference evidence="1" key="1">
    <citation type="submission" date="2023-07" db="EMBL/GenBank/DDBJ databases">
        <title>Black Yeasts Isolated from many extreme environments.</title>
        <authorList>
            <person name="Coleine C."/>
            <person name="Stajich J.E."/>
            <person name="Selbmann L."/>
        </authorList>
    </citation>
    <scope>NUCLEOTIDE SEQUENCE</scope>
    <source>
        <strain evidence="1">CCFEE 5714</strain>
    </source>
</reference>
<organism evidence="1 2">
    <name type="scientific">Vermiconidia calcicola</name>
    <dbReference type="NCBI Taxonomy" id="1690605"/>
    <lineage>
        <taxon>Eukaryota</taxon>
        <taxon>Fungi</taxon>
        <taxon>Dikarya</taxon>
        <taxon>Ascomycota</taxon>
        <taxon>Pezizomycotina</taxon>
        <taxon>Dothideomycetes</taxon>
        <taxon>Dothideomycetidae</taxon>
        <taxon>Mycosphaerellales</taxon>
        <taxon>Extremaceae</taxon>
        <taxon>Vermiconidia</taxon>
    </lineage>
</organism>
<evidence type="ECO:0000313" key="1">
    <source>
        <dbReference type="EMBL" id="KAK3725366.1"/>
    </source>
</evidence>